<dbReference type="NCBIfam" id="TIGR00484">
    <property type="entry name" value="EF-G"/>
    <property type="match status" value="1"/>
</dbReference>
<dbReference type="InterPro" id="IPR000640">
    <property type="entry name" value="EFG_V-like"/>
</dbReference>
<feature type="binding site" evidence="6">
    <location>
        <begin position="144"/>
        <end position="147"/>
    </location>
    <ligand>
        <name>GTP</name>
        <dbReference type="ChEBI" id="CHEBI:37565"/>
    </ligand>
</feature>
<evidence type="ECO:0000256" key="2">
    <source>
        <dbReference type="ARBA" id="ARBA00022741"/>
    </source>
</evidence>
<keyword evidence="2 6" id="KW-0547">Nucleotide-binding</keyword>
<dbReference type="AlphaFoldDB" id="A0A1F8FFU4"/>
<dbReference type="GO" id="GO:0032790">
    <property type="term" value="P:ribosome disassembly"/>
    <property type="evidence" value="ECO:0007669"/>
    <property type="project" value="TreeGrafter"/>
</dbReference>
<evidence type="ECO:0000256" key="6">
    <source>
        <dbReference type="HAMAP-Rule" id="MF_00054"/>
    </source>
</evidence>
<dbReference type="Gene3D" id="3.30.70.870">
    <property type="entry name" value="Elongation Factor G (Translational Gtpase), domain 3"/>
    <property type="match status" value="1"/>
</dbReference>
<dbReference type="PANTHER" id="PTHR43261:SF1">
    <property type="entry name" value="RIBOSOME-RELEASING FACTOR 2, MITOCHONDRIAL"/>
    <property type="match status" value="1"/>
</dbReference>
<dbReference type="Pfam" id="PF00009">
    <property type="entry name" value="GTP_EFTU"/>
    <property type="match status" value="1"/>
</dbReference>
<evidence type="ECO:0000256" key="5">
    <source>
        <dbReference type="ARBA" id="ARBA00023134"/>
    </source>
</evidence>
<evidence type="ECO:0000313" key="9">
    <source>
        <dbReference type="EMBL" id="OGN12023.1"/>
    </source>
</evidence>
<dbReference type="FunFam" id="3.40.50.300:FF:000029">
    <property type="entry name" value="Elongation factor G"/>
    <property type="match status" value="1"/>
</dbReference>
<dbReference type="InterPro" id="IPR014721">
    <property type="entry name" value="Ribsml_uS5_D2-typ_fold_subgr"/>
</dbReference>
<dbReference type="InterPro" id="IPR041095">
    <property type="entry name" value="EFG_II"/>
</dbReference>
<dbReference type="HAMAP" id="MF_00054_B">
    <property type="entry name" value="EF_G_EF_2_B"/>
    <property type="match status" value="1"/>
</dbReference>
<evidence type="ECO:0000256" key="1">
    <source>
        <dbReference type="ARBA" id="ARBA00005870"/>
    </source>
</evidence>
<dbReference type="FunFam" id="2.40.30.10:FF:000006">
    <property type="entry name" value="Elongation factor G"/>
    <property type="match status" value="1"/>
</dbReference>
<dbReference type="FunFam" id="3.30.230.10:FF:000003">
    <property type="entry name" value="Elongation factor G"/>
    <property type="match status" value="1"/>
</dbReference>
<keyword evidence="6" id="KW-0963">Cytoplasm</keyword>
<dbReference type="CDD" id="cd16262">
    <property type="entry name" value="EFG_III"/>
    <property type="match status" value="1"/>
</dbReference>
<dbReference type="Gene3D" id="3.40.50.300">
    <property type="entry name" value="P-loop containing nucleotide triphosphate hydrolases"/>
    <property type="match status" value="1"/>
</dbReference>
<dbReference type="SUPFAM" id="SSF50447">
    <property type="entry name" value="Translation proteins"/>
    <property type="match status" value="1"/>
</dbReference>
<dbReference type="CDD" id="cd04088">
    <property type="entry name" value="EFG_mtEFG_II"/>
    <property type="match status" value="1"/>
</dbReference>
<keyword evidence="3 6" id="KW-0251">Elongation factor</keyword>
<comment type="similarity">
    <text evidence="1 6">Belongs to the TRAFAC class translation factor GTPase superfamily. Classic translation factor GTPase family. EF-G/EF-2 subfamily.</text>
</comment>
<protein>
    <recommendedName>
        <fullName evidence="6 7">Elongation factor G</fullName>
        <shortName evidence="6">EF-G</shortName>
    </recommendedName>
</protein>
<dbReference type="InterPro" id="IPR005225">
    <property type="entry name" value="Small_GTP-bd"/>
</dbReference>
<dbReference type="Gene3D" id="3.30.70.240">
    <property type="match status" value="1"/>
</dbReference>
<dbReference type="InterPro" id="IPR004540">
    <property type="entry name" value="Transl_elong_EFG/EF2"/>
</dbReference>
<evidence type="ECO:0000256" key="7">
    <source>
        <dbReference type="NCBIfam" id="TIGR00484"/>
    </source>
</evidence>
<dbReference type="CDD" id="cd01886">
    <property type="entry name" value="EF-G"/>
    <property type="match status" value="1"/>
</dbReference>
<organism evidence="9 10">
    <name type="scientific">Candidatus Yanofskybacteria bacterium RIFCSPHIGHO2_02_FULL_43_15c</name>
    <dbReference type="NCBI Taxonomy" id="1802679"/>
    <lineage>
        <taxon>Bacteria</taxon>
        <taxon>Candidatus Yanofskyibacteriota</taxon>
    </lineage>
</organism>
<dbReference type="GO" id="GO:0003924">
    <property type="term" value="F:GTPase activity"/>
    <property type="evidence" value="ECO:0007669"/>
    <property type="project" value="InterPro"/>
</dbReference>
<keyword evidence="4 6" id="KW-0648">Protein biosynthesis</keyword>
<accession>A0A1F8FFU4</accession>
<gene>
    <name evidence="6" type="primary">fusA</name>
    <name evidence="9" type="ORF">A3C71_00680</name>
</gene>
<dbReference type="EMBL" id="MGJT01000025">
    <property type="protein sequence ID" value="OGN12023.1"/>
    <property type="molecule type" value="Genomic_DNA"/>
</dbReference>
<dbReference type="InterPro" id="IPR027417">
    <property type="entry name" value="P-loop_NTPase"/>
</dbReference>
<dbReference type="Pfam" id="PF03144">
    <property type="entry name" value="GTP_EFTU_D2"/>
    <property type="match status" value="1"/>
</dbReference>
<comment type="subcellular location">
    <subcellularLocation>
        <location evidence="6">Cytoplasm</location>
    </subcellularLocation>
</comment>
<dbReference type="SMART" id="SM00838">
    <property type="entry name" value="EFG_C"/>
    <property type="match status" value="1"/>
</dbReference>
<dbReference type="PROSITE" id="PS51722">
    <property type="entry name" value="G_TR_2"/>
    <property type="match status" value="1"/>
</dbReference>
<dbReference type="SUPFAM" id="SSF54211">
    <property type="entry name" value="Ribosomal protein S5 domain 2-like"/>
    <property type="match status" value="1"/>
</dbReference>
<dbReference type="PANTHER" id="PTHR43261">
    <property type="entry name" value="TRANSLATION ELONGATION FACTOR G-RELATED"/>
    <property type="match status" value="1"/>
</dbReference>
<dbReference type="SUPFAM" id="SSF54980">
    <property type="entry name" value="EF-G C-terminal domain-like"/>
    <property type="match status" value="2"/>
</dbReference>
<dbReference type="Pfam" id="PF14492">
    <property type="entry name" value="EFG_III"/>
    <property type="match status" value="1"/>
</dbReference>
<reference evidence="9 10" key="1">
    <citation type="journal article" date="2016" name="Nat. Commun.">
        <title>Thousands of microbial genomes shed light on interconnected biogeochemical processes in an aquifer system.</title>
        <authorList>
            <person name="Anantharaman K."/>
            <person name="Brown C.T."/>
            <person name="Hug L.A."/>
            <person name="Sharon I."/>
            <person name="Castelle C.J."/>
            <person name="Probst A.J."/>
            <person name="Thomas B.C."/>
            <person name="Singh A."/>
            <person name="Wilkins M.J."/>
            <person name="Karaoz U."/>
            <person name="Brodie E.L."/>
            <person name="Williams K.H."/>
            <person name="Hubbard S.S."/>
            <person name="Banfield J.F."/>
        </authorList>
    </citation>
    <scope>NUCLEOTIDE SEQUENCE [LARGE SCALE GENOMIC DNA]</scope>
</reference>
<dbReference type="PRINTS" id="PR00315">
    <property type="entry name" value="ELONGATNFCT"/>
</dbReference>
<feature type="binding site" evidence="6">
    <location>
        <begin position="16"/>
        <end position="23"/>
    </location>
    <ligand>
        <name>GTP</name>
        <dbReference type="ChEBI" id="CHEBI:37565"/>
    </ligand>
</feature>
<dbReference type="FunFam" id="3.30.70.870:FF:000001">
    <property type="entry name" value="Elongation factor G"/>
    <property type="match status" value="1"/>
</dbReference>
<evidence type="ECO:0000256" key="3">
    <source>
        <dbReference type="ARBA" id="ARBA00022768"/>
    </source>
</evidence>
<dbReference type="InterPro" id="IPR020568">
    <property type="entry name" value="Ribosomal_Su5_D2-typ_SF"/>
</dbReference>
<dbReference type="InterPro" id="IPR031157">
    <property type="entry name" value="G_TR_CS"/>
</dbReference>
<dbReference type="InterPro" id="IPR009000">
    <property type="entry name" value="Transl_B-barrel_sf"/>
</dbReference>
<dbReference type="InterPro" id="IPR000795">
    <property type="entry name" value="T_Tr_GTP-bd_dom"/>
</dbReference>
<dbReference type="InterPro" id="IPR005517">
    <property type="entry name" value="Transl_elong_EFG/EF2_IV"/>
</dbReference>
<proteinExistence type="inferred from homology"/>
<name>A0A1F8FFU4_9BACT</name>
<dbReference type="Proteomes" id="UP000178197">
    <property type="component" value="Unassembled WGS sequence"/>
</dbReference>
<dbReference type="InterPro" id="IPR035647">
    <property type="entry name" value="EFG_III/V"/>
</dbReference>
<dbReference type="NCBIfam" id="TIGR00231">
    <property type="entry name" value="small_GTP"/>
    <property type="match status" value="1"/>
</dbReference>
<dbReference type="Gene3D" id="3.30.230.10">
    <property type="match status" value="1"/>
</dbReference>
<dbReference type="PROSITE" id="PS00301">
    <property type="entry name" value="G_TR_1"/>
    <property type="match status" value="1"/>
</dbReference>
<dbReference type="Pfam" id="PF03764">
    <property type="entry name" value="EFG_IV"/>
    <property type="match status" value="1"/>
</dbReference>
<dbReference type="InterPro" id="IPR004161">
    <property type="entry name" value="EFTu-like_2"/>
</dbReference>
<dbReference type="NCBIfam" id="NF009381">
    <property type="entry name" value="PRK12740.1-5"/>
    <property type="match status" value="1"/>
</dbReference>
<dbReference type="Pfam" id="PF00679">
    <property type="entry name" value="EFG_C"/>
    <property type="match status" value="1"/>
</dbReference>
<dbReference type="FunFam" id="3.30.70.240:FF:000001">
    <property type="entry name" value="Elongation factor G"/>
    <property type="match status" value="1"/>
</dbReference>
<dbReference type="InterPro" id="IPR035649">
    <property type="entry name" value="EFG_V"/>
</dbReference>
<dbReference type="InterPro" id="IPR047872">
    <property type="entry name" value="EFG_IV"/>
</dbReference>
<evidence type="ECO:0000256" key="4">
    <source>
        <dbReference type="ARBA" id="ARBA00022917"/>
    </source>
</evidence>
<feature type="domain" description="Tr-type G" evidence="8">
    <location>
        <begin position="7"/>
        <end position="291"/>
    </location>
</feature>
<dbReference type="InterPro" id="IPR009022">
    <property type="entry name" value="EFG_III"/>
</dbReference>
<dbReference type="GO" id="GO:0003746">
    <property type="term" value="F:translation elongation factor activity"/>
    <property type="evidence" value="ECO:0007669"/>
    <property type="project" value="UniProtKB-UniRule"/>
</dbReference>
<keyword evidence="5 6" id="KW-0342">GTP-binding</keyword>
<dbReference type="Gene3D" id="2.40.30.10">
    <property type="entry name" value="Translation factors"/>
    <property type="match status" value="1"/>
</dbReference>
<dbReference type="GO" id="GO:0005737">
    <property type="term" value="C:cytoplasm"/>
    <property type="evidence" value="ECO:0007669"/>
    <property type="project" value="UniProtKB-SubCell"/>
</dbReference>
<sequence>MRDYPIEKTRNIGIIAHIDAGKTTVSERVLFYTGVSHKIGEVHEGDTVMDWMEQERERGITITSAATTAYWNPTDLAKDKKNEYKFNLIDTPGHIDFTVEVKRSLRVLDGAVVVFDGVAGVEPQSETNWRYADEYQVPRICFINKLDRLGASFERSFQSILERLTPDAVRMQIPDAEEDGFHGVVDLLAMKFFTFEGAHGEQIVEGEVPENLKESAKKYREMLIEKVVEQDEQAMSDYLEGKEIPFEKLRAIIRKATIANKIVPVFAGSALKNKGVQLMLNAVAHYLPSPTDLPPMKGTDPKTNQETTREFKDEAPFSALAFKVATDPYVGQLTFFRVYSGILQSGSYVLNTTSGQTERISRILRMHANERVDIKEVLAGDIVATVGLKATRTGDTLCAENQPIILEKIIFPEPVISLRIEPKTKADQEKMSLSLKKLSDEDPTFRIKTDEETLETIISGMGELHLEIIVDRLKREFGVNVNTGRPQVAYKETIGGNSQAEGKYIRQSGGRGQYGHVWLRVEPKERGQGFEFEDALKGGVVPQEFVPAILKGVKEVLDKGVIAGFPLVDLKVTVYDGSYHEVDSSEIAFKIAASTALQECVKRAKPAILEPIMKVEVIMPDKFMGEITGDLNSRRGRIEQMNDRGTLGLKVIDAKVPLSEMFGYATSLRSLTEGRGNFTMEFSHYESVPKNIEQLIMEGKK</sequence>
<comment type="function">
    <text evidence="6">Catalyzes the GTP-dependent ribosomal translocation step during translation elongation. During this step, the ribosome changes from the pre-translocational (PRE) to the post-translocational (POST) state as the newly formed A-site-bound peptidyl-tRNA and P-site-bound deacylated tRNA move to the P and E sites, respectively. Catalyzes the coordinated movement of the two tRNA molecules, the mRNA and conformational changes in the ribosome.</text>
</comment>
<feature type="binding site" evidence="6">
    <location>
        <begin position="90"/>
        <end position="94"/>
    </location>
    <ligand>
        <name>GTP</name>
        <dbReference type="ChEBI" id="CHEBI:37565"/>
    </ligand>
</feature>
<evidence type="ECO:0000313" key="10">
    <source>
        <dbReference type="Proteomes" id="UP000178197"/>
    </source>
</evidence>
<dbReference type="CDD" id="cd03713">
    <property type="entry name" value="EFG_mtEFG_C"/>
    <property type="match status" value="1"/>
</dbReference>
<dbReference type="SUPFAM" id="SSF52540">
    <property type="entry name" value="P-loop containing nucleoside triphosphate hydrolases"/>
    <property type="match status" value="1"/>
</dbReference>
<dbReference type="CDD" id="cd01434">
    <property type="entry name" value="EFG_mtEFG1_IV"/>
    <property type="match status" value="1"/>
</dbReference>
<evidence type="ECO:0000259" key="8">
    <source>
        <dbReference type="PROSITE" id="PS51722"/>
    </source>
</evidence>
<comment type="caution">
    <text evidence="9">The sequence shown here is derived from an EMBL/GenBank/DDBJ whole genome shotgun (WGS) entry which is preliminary data.</text>
</comment>
<dbReference type="SMART" id="SM00889">
    <property type="entry name" value="EFG_IV"/>
    <property type="match status" value="1"/>
</dbReference>
<dbReference type="GO" id="GO:0005525">
    <property type="term" value="F:GTP binding"/>
    <property type="evidence" value="ECO:0007669"/>
    <property type="project" value="UniProtKB-UniRule"/>
</dbReference>